<feature type="region of interest" description="Disordered" evidence="1">
    <location>
        <begin position="232"/>
        <end position="258"/>
    </location>
</feature>
<evidence type="ECO:0000313" key="3">
    <source>
        <dbReference type="Proteomes" id="UP000595140"/>
    </source>
</evidence>
<name>A0A484M1T6_9ASTE</name>
<keyword evidence="3" id="KW-1185">Reference proteome</keyword>
<organism evidence="2 3">
    <name type="scientific">Cuscuta campestris</name>
    <dbReference type="NCBI Taxonomy" id="132261"/>
    <lineage>
        <taxon>Eukaryota</taxon>
        <taxon>Viridiplantae</taxon>
        <taxon>Streptophyta</taxon>
        <taxon>Embryophyta</taxon>
        <taxon>Tracheophyta</taxon>
        <taxon>Spermatophyta</taxon>
        <taxon>Magnoliopsida</taxon>
        <taxon>eudicotyledons</taxon>
        <taxon>Gunneridae</taxon>
        <taxon>Pentapetalae</taxon>
        <taxon>asterids</taxon>
        <taxon>lamiids</taxon>
        <taxon>Solanales</taxon>
        <taxon>Convolvulaceae</taxon>
        <taxon>Cuscuteae</taxon>
        <taxon>Cuscuta</taxon>
        <taxon>Cuscuta subgen. Grammica</taxon>
        <taxon>Cuscuta sect. Cleistogrammica</taxon>
    </lineage>
</organism>
<evidence type="ECO:0000313" key="2">
    <source>
        <dbReference type="EMBL" id="VFQ82547.1"/>
    </source>
</evidence>
<accession>A0A484M1T6</accession>
<dbReference type="Proteomes" id="UP000595140">
    <property type="component" value="Unassembled WGS sequence"/>
</dbReference>
<evidence type="ECO:0000256" key="1">
    <source>
        <dbReference type="SAM" id="MobiDB-lite"/>
    </source>
</evidence>
<dbReference type="EMBL" id="OOIL02002358">
    <property type="protein sequence ID" value="VFQ82547.1"/>
    <property type="molecule type" value="Genomic_DNA"/>
</dbReference>
<sequence length="329" mass="35982">MTQSSYFSGVWDEGRCASVPVSARAPVFEPRLSAPTIVVGRLRSSHRRATTQTQLQLEIWGESSRPAGALRCSCPVMSLSGIKICCLCGSLESKPIGDARFVRLLRVEREPERAIPIETQYADGRTPATEPLPSGGSVSIRWQISGTDMECHLVVHHLASTPRYGLTRSSSLREQNSSGGYRKVQSGRPQGICNRARLAELTDGTIFHSFPEVGLSRLAKNLSPRLPRQLKALSRGRSHPPHEALKPSSPEATESPLSRSVLATSRGTQLFPRSVLATSRGTQLFLSALLVDCYYFPIAAPDNESAVHLILIGADPFTLPLWTTSWLRT</sequence>
<feature type="compositionally biased region" description="Polar residues" evidence="1">
    <location>
        <begin position="167"/>
        <end position="179"/>
    </location>
</feature>
<feature type="region of interest" description="Disordered" evidence="1">
    <location>
        <begin position="165"/>
        <end position="188"/>
    </location>
</feature>
<dbReference type="AlphaFoldDB" id="A0A484M1T6"/>
<reference evidence="2 3" key="1">
    <citation type="submission" date="2018-04" db="EMBL/GenBank/DDBJ databases">
        <authorList>
            <person name="Vogel A."/>
        </authorList>
    </citation>
    <scope>NUCLEOTIDE SEQUENCE [LARGE SCALE GENOMIC DNA]</scope>
</reference>
<proteinExistence type="predicted"/>
<gene>
    <name evidence="2" type="ORF">CCAM_LOCUS24323</name>
</gene>
<protein>
    <submittedName>
        <fullName evidence="2">Uncharacterized protein</fullName>
    </submittedName>
</protein>